<name>A0A2W4ZAF2_9BACT</name>
<dbReference type="SUPFAM" id="SSF53590">
    <property type="entry name" value="Nucleoside hydrolase"/>
    <property type="match status" value="1"/>
</dbReference>
<accession>A0A2W4ZAF2</accession>
<dbReference type="PANTHER" id="PTHR12304:SF4">
    <property type="entry name" value="URIDINE NUCLEOSIDASE"/>
    <property type="match status" value="1"/>
</dbReference>
<dbReference type="GO" id="GO:0006152">
    <property type="term" value="P:purine nucleoside catabolic process"/>
    <property type="evidence" value="ECO:0007669"/>
    <property type="project" value="TreeGrafter"/>
</dbReference>
<proteinExistence type="predicted"/>
<comment type="caution">
    <text evidence="4">The sequence shown here is derived from an EMBL/GenBank/DDBJ whole genome shotgun (WGS) entry which is preliminary data.</text>
</comment>
<evidence type="ECO:0000259" key="3">
    <source>
        <dbReference type="Pfam" id="PF01156"/>
    </source>
</evidence>
<organism evidence="4 5">
    <name type="scientific">Micavibrio aeruginosavorus</name>
    <dbReference type="NCBI Taxonomy" id="349221"/>
    <lineage>
        <taxon>Bacteria</taxon>
        <taxon>Pseudomonadati</taxon>
        <taxon>Bdellovibrionota</taxon>
        <taxon>Bdellovibrionia</taxon>
        <taxon>Bdellovibrionales</taxon>
        <taxon>Pseudobdellovibrionaceae</taxon>
        <taxon>Micavibrio</taxon>
    </lineage>
</organism>
<evidence type="ECO:0000313" key="5">
    <source>
        <dbReference type="Proteomes" id="UP000249557"/>
    </source>
</evidence>
<dbReference type="Proteomes" id="UP000249557">
    <property type="component" value="Unassembled WGS sequence"/>
</dbReference>
<dbReference type="AlphaFoldDB" id="A0A2W4ZAF2"/>
<feature type="non-terminal residue" evidence="4">
    <location>
        <position position="220"/>
    </location>
</feature>
<evidence type="ECO:0000256" key="2">
    <source>
        <dbReference type="ARBA" id="ARBA00023295"/>
    </source>
</evidence>
<dbReference type="InterPro" id="IPR001910">
    <property type="entry name" value="Inosine/uridine_hydrolase_dom"/>
</dbReference>
<dbReference type="InterPro" id="IPR036452">
    <property type="entry name" value="Ribo_hydro-like"/>
</dbReference>
<feature type="domain" description="Inosine/uridine-preferring nucleoside hydrolase" evidence="3">
    <location>
        <begin position="7"/>
        <end position="219"/>
    </location>
</feature>
<dbReference type="GO" id="GO:0008477">
    <property type="term" value="F:purine nucleosidase activity"/>
    <property type="evidence" value="ECO:0007669"/>
    <property type="project" value="TreeGrafter"/>
</dbReference>
<sequence length="220" mass="23333">MISNNKIVLDCDPGEDDALAILLALAKDIDVAALVCGFGNTAASKTHKNGAGLLTLAGRTDVPLLKGAEKPYKPHPFEHVIVSAGDFVGENGLCGVELPTPPNFLSAGMDNPEEKRIQTISDLVRQAGALTYIVTGPCTTLAHVLDRLGSEAHAFIRHVIIMGGALDAAGNTGPINPETGKSYAEFNFYCDPHGVQRVFDSGLPITLVPWDLTEQIVLTY</sequence>
<keyword evidence="1" id="KW-0378">Hydrolase</keyword>
<dbReference type="GO" id="GO:0005829">
    <property type="term" value="C:cytosol"/>
    <property type="evidence" value="ECO:0007669"/>
    <property type="project" value="TreeGrafter"/>
</dbReference>
<evidence type="ECO:0000256" key="1">
    <source>
        <dbReference type="ARBA" id="ARBA00022801"/>
    </source>
</evidence>
<dbReference type="InterPro" id="IPR023186">
    <property type="entry name" value="IUNH"/>
</dbReference>
<dbReference type="EMBL" id="QFNK01000361">
    <property type="protein sequence ID" value="PZO79290.1"/>
    <property type="molecule type" value="Genomic_DNA"/>
</dbReference>
<dbReference type="Gene3D" id="3.90.245.10">
    <property type="entry name" value="Ribonucleoside hydrolase-like"/>
    <property type="match status" value="1"/>
</dbReference>
<protein>
    <recommendedName>
        <fullName evidence="3">Inosine/uridine-preferring nucleoside hydrolase domain-containing protein</fullName>
    </recommendedName>
</protein>
<dbReference type="Pfam" id="PF01156">
    <property type="entry name" value="IU_nuc_hydro"/>
    <property type="match status" value="1"/>
</dbReference>
<keyword evidence="2" id="KW-0326">Glycosidase</keyword>
<evidence type="ECO:0000313" key="4">
    <source>
        <dbReference type="EMBL" id="PZO79290.1"/>
    </source>
</evidence>
<reference evidence="4 5" key="1">
    <citation type="submission" date="2017-08" db="EMBL/GenBank/DDBJ databases">
        <title>Infants hospitalized years apart are colonized by the same room-sourced microbial strains.</title>
        <authorList>
            <person name="Brooks B."/>
            <person name="Olm M.R."/>
            <person name="Firek B.A."/>
            <person name="Baker R."/>
            <person name="Thomas B.C."/>
            <person name="Morowitz M.J."/>
            <person name="Banfield J.F."/>
        </authorList>
    </citation>
    <scope>NUCLEOTIDE SEQUENCE [LARGE SCALE GENOMIC DNA]</scope>
    <source>
        <strain evidence="4">S2_018_000_R2_104</strain>
    </source>
</reference>
<gene>
    <name evidence="4" type="ORF">DI626_11635</name>
</gene>
<dbReference type="PANTHER" id="PTHR12304">
    <property type="entry name" value="INOSINE-URIDINE PREFERRING NUCLEOSIDE HYDROLASE"/>
    <property type="match status" value="1"/>
</dbReference>